<evidence type="ECO:0000313" key="1">
    <source>
        <dbReference type="EMBL" id="KAI0084233.1"/>
    </source>
</evidence>
<keyword evidence="2" id="KW-1185">Reference proteome</keyword>
<dbReference type="EMBL" id="MU274945">
    <property type="protein sequence ID" value="KAI0084233.1"/>
    <property type="molecule type" value="Genomic_DNA"/>
</dbReference>
<evidence type="ECO:0000313" key="2">
    <source>
        <dbReference type="Proteomes" id="UP001055072"/>
    </source>
</evidence>
<dbReference type="Proteomes" id="UP001055072">
    <property type="component" value="Unassembled WGS sequence"/>
</dbReference>
<reference evidence="1" key="1">
    <citation type="journal article" date="2021" name="Environ. Microbiol.">
        <title>Gene family expansions and transcriptome signatures uncover fungal adaptations to wood decay.</title>
        <authorList>
            <person name="Hage H."/>
            <person name="Miyauchi S."/>
            <person name="Viragh M."/>
            <person name="Drula E."/>
            <person name="Min B."/>
            <person name="Chaduli D."/>
            <person name="Navarro D."/>
            <person name="Favel A."/>
            <person name="Norest M."/>
            <person name="Lesage-Meessen L."/>
            <person name="Balint B."/>
            <person name="Merenyi Z."/>
            <person name="de Eugenio L."/>
            <person name="Morin E."/>
            <person name="Martinez A.T."/>
            <person name="Baldrian P."/>
            <person name="Stursova M."/>
            <person name="Martinez M.J."/>
            <person name="Novotny C."/>
            <person name="Magnuson J.K."/>
            <person name="Spatafora J.W."/>
            <person name="Maurice S."/>
            <person name="Pangilinan J."/>
            <person name="Andreopoulos W."/>
            <person name="LaButti K."/>
            <person name="Hundley H."/>
            <person name="Na H."/>
            <person name="Kuo A."/>
            <person name="Barry K."/>
            <person name="Lipzen A."/>
            <person name="Henrissat B."/>
            <person name="Riley R."/>
            <person name="Ahrendt S."/>
            <person name="Nagy L.G."/>
            <person name="Grigoriev I.V."/>
            <person name="Martin F."/>
            <person name="Rosso M.N."/>
        </authorList>
    </citation>
    <scope>NUCLEOTIDE SEQUENCE</scope>
    <source>
        <strain evidence="1">CBS 384.51</strain>
    </source>
</reference>
<sequence length="154" mass="16676">MSVLCQRLLLDRVQVASWLVYKKGADPLIEAPSCQPASSEYSPSPSTTVTIPLTHPCQSRPRNEDGLLRHTSKRLCPDASLTHPCPTHFSLGDPSSSIPSDLGARYPRCTPMATSLTLFTWLSQSMPASRSSGLPRAAATTCVLSFCSVFRQPS</sequence>
<accession>A0ACB8TQJ0</accession>
<name>A0ACB8TQJ0_9APHY</name>
<organism evidence="1 2">
    <name type="scientific">Irpex rosettiformis</name>
    <dbReference type="NCBI Taxonomy" id="378272"/>
    <lineage>
        <taxon>Eukaryota</taxon>
        <taxon>Fungi</taxon>
        <taxon>Dikarya</taxon>
        <taxon>Basidiomycota</taxon>
        <taxon>Agaricomycotina</taxon>
        <taxon>Agaricomycetes</taxon>
        <taxon>Polyporales</taxon>
        <taxon>Irpicaceae</taxon>
        <taxon>Irpex</taxon>
    </lineage>
</organism>
<proteinExistence type="predicted"/>
<gene>
    <name evidence="1" type="ORF">BDY19DRAFT_547545</name>
</gene>
<protein>
    <submittedName>
        <fullName evidence="1">Uncharacterized protein</fullName>
    </submittedName>
</protein>
<comment type="caution">
    <text evidence="1">The sequence shown here is derived from an EMBL/GenBank/DDBJ whole genome shotgun (WGS) entry which is preliminary data.</text>
</comment>